<feature type="domain" description="GAIN-B" evidence="7">
    <location>
        <begin position="39"/>
        <end position="187"/>
    </location>
</feature>
<dbReference type="SMART" id="SM00303">
    <property type="entry name" value="GPS"/>
    <property type="match status" value="1"/>
</dbReference>
<organism evidence="8 9">
    <name type="scientific">Ilyodon furcidens</name>
    <name type="common">goldbreast splitfin</name>
    <dbReference type="NCBI Taxonomy" id="33524"/>
    <lineage>
        <taxon>Eukaryota</taxon>
        <taxon>Metazoa</taxon>
        <taxon>Chordata</taxon>
        <taxon>Craniata</taxon>
        <taxon>Vertebrata</taxon>
        <taxon>Euteleostomi</taxon>
        <taxon>Actinopterygii</taxon>
        <taxon>Neopterygii</taxon>
        <taxon>Teleostei</taxon>
        <taxon>Neoteleostei</taxon>
        <taxon>Acanthomorphata</taxon>
        <taxon>Ovalentaria</taxon>
        <taxon>Atherinomorphae</taxon>
        <taxon>Cyprinodontiformes</taxon>
        <taxon>Goodeidae</taxon>
        <taxon>Ilyodon</taxon>
    </lineage>
</organism>
<keyword evidence="3 6" id="KW-1133">Transmembrane helix</keyword>
<dbReference type="PANTHER" id="PTHR12011">
    <property type="entry name" value="ADHESION G-PROTEIN COUPLED RECEPTOR"/>
    <property type="match status" value="1"/>
</dbReference>
<dbReference type="Pfam" id="PF01825">
    <property type="entry name" value="GPS"/>
    <property type="match status" value="1"/>
</dbReference>
<proteinExistence type="predicted"/>
<dbReference type="Gene3D" id="2.60.220.50">
    <property type="match status" value="1"/>
</dbReference>
<evidence type="ECO:0000259" key="7">
    <source>
        <dbReference type="PROSITE" id="PS50221"/>
    </source>
</evidence>
<keyword evidence="2 6" id="KW-0812">Transmembrane</keyword>
<evidence type="ECO:0000256" key="6">
    <source>
        <dbReference type="SAM" id="Phobius"/>
    </source>
</evidence>
<keyword evidence="9" id="KW-1185">Reference proteome</keyword>
<dbReference type="InterPro" id="IPR046338">
    <property type="entry name" value="GAIN_dom_sf"/>
</dbReference>
<keyword evidence="4 6" id="KW-0472">Membrane</keyword>
<name>A0ABV0TZ84_9TELE</name>
<dbReference type="Proteomes" id="UP001482620">
    <property type="component" value="Unassembled WGS sequence"/>
</dbReference>
<reference evidence="8 9" key="1">
    <citation type="submission" date="2021-06" db="EMBL/GenBank/DDBJ databases">
        <authorList>
            <person name="Palmer J.M."/>
        </authorList>
    </citation>
    <scope>NUCLEOTIDE SEQUENCE [LARGE SCALE GENOMIC DNA]</scope>
    <source>
        <strain evidence="9">if_2019</strain>
        <tissue evidence="8">Muscle</tissue>
    </source>
</reference>
<evidence type="ECO:0000256" key="1">
    <source>
        <dbReference type="ARBA" id="ARBA00004370"/>
    </source>
</evidence>
<dbReference type="PANTHER" id="PTHR12011:SF474">
    <property type="entry name" value="ADHESION G PROTEIN-COUPLED RECEPTOR G11-RELATED"/>
    <property type="match status" value="1"/>
</dbReference>
<evidence type="ECO:0000256" key="2">
    <source>
        <dbReference type="ARBA" id="ARBA00022692"/>
    </source>
</evidence>
<dbReference type="InterPro" id="IPR057244">
    <property type="entry name" value="GAIN_B"/>
</dbReference>
<evidence type="ECO:0000256" key="5">
    <source>
        <dbReference type="ARBA" id="ARBA00023157"/>
    </source>
</evidence>
<comment type="subcellular location">
    <subcellularLocation>
        <location evidence="1">Membrane</location>
    </subcellularLocation>
</comment>
<evidence type="ECO:0000256" key="4">
    <source>
        <dbReference type="ARBA" id="ARBA00023136"/>
    </source>
</evidence>
<protein>
    <recommendedName>
        <fullName evidence="7">GAIN-B domain-containing protein</fullName>
    </recommendedName>
</protein>
<evidence type="ECO:0000313" key="8">
    <source>
        <dbReference type="EMBL" id="MEQ2238240.1"/>
    </source>
</evidence>
<keyword evidence="5" id="KW-1015">Disulfide bond</keyword>
<feature type="transmembrane region" description="Helical" evidence="6">
    <location>
        <begin position="200"/>
        <end position="222"/>
    </location>
</feature>
<sequence>MKNLSSVLDLMGNASTAAIKLGNITGVISRLPQQNQTNMDFGFHSSGDLMILNKNSDVGTCIKQAIHFPKEASELAVKRNGSFAGVLLFPEIEKLNKTSFFFNNEMLGIEMGANISNLSETINIHFSNVNTTEFNATCISWDGKSKEGSKEKWITDGCLTNEANGSITCHCSHLTFFAILMSSNENGKISSSDLKSLTQITKAGCGMSMFFLGVALFMHFLIR</sequence>
<evidence type="ECO:0000256" key="3">
    <source>
        <dbReference type="ARBA" id="ARBA00022989"/>
    </source>
</evidence>
<dbReference type="InterPro" id="IPR000203">
    <property type="entry name" value="GPS"/>
</dbReference>
<evidence type="ECO:0000313" key="9">
    <source>
        <dbReference type="Proteomes" id="UP001482620"/>
    </source>
</evidence>
<accession>A0ABV0TZ84</accession>
<gene>
    <name evidence="8" type="ORF">ILYODFUR_031150</name>
</gene>
<dbReference type="EMBL" id="JAHRIQ010051110">
    <property type="protein sequence ID" value="MEQ2238240.1"/>
    <property type="molecule type" value="Genomic_DNA"/>
</dbReference>
<dbReference type="PROSITE" id="PS50221">
    <property type="entry name" value="GAIN_B"/>
    <property type="match status" value="1"/>
</dbReference>
<comment type="caution">
    <text evidence="8">The sequence shown here is derived from an EMBL/GenBank/DDBJ whole genome shotgun (WGS) entry which is preliminary data.</text>
</comment>